<feature type="compositionally biased region" description="Basic and acidic residues" evidence="3">
    <location>
        <begin position="217"/>
        <end position="253"/>
    </location>
</feature>
<keyword evidence="2" id="KW-0184">Conjugation</keyword>
<feature type="compositionally biased region" description="Polar residues" evidence="3">
    <location>
        <begin position="600"/>
        <end position="615"/>
    </location>
</feature>
<evidence type="ECO:0000313" key="7">
    <source>
        <dbReference type="Proteomes" id="UP001230300"/>
    </source>
</evidence>
<dbReference type="InterPro" id="IPR040834">
    <property type="entry name" value="NES_C_h"/>
</dbReference>
<evidence type="ECO:0000313" key="6">
    <source>
        <dbReference type="EMBL" id="MDK6503479.1"/>
    </source>
</evidence>
<feature type="domain" description="MobA/MobL protein" evidence="4">
    <location>
        <begin position="17"/>
        <end position="240"/>
    </location>
</feature>
<evidence type="ECO:0000256" key="3">
    <source>
        <dbReference type="SAM" id="MobiDB-lite"/>
    </source>
</evidence>
<proteinExistence type="inferred from homology"/>
<dbReference type="Pfam" id="PF18208">
    <property type="entry name" value="NES_C_h"/>
    <property type="match status" value="1"/>
</dbReference>
<dbReference type="EMBL" id="JASOGN010000054">
    <property type="protein sequence ID" value="MDK6503479.1"/>
    <property type="molecule type" value="Genomic_DNA"/>
</dbReference>
<name>A0AAW6XJP1_9LACO</name>
<reference evidence="6" key="1">
    <citation type="submission" date="2023-05" db="EMBL/GenBank/DDBJ databases">
        <title>Cataloging the Phylogenetic Diversity of Human Bladder Bacteria.</title>
        <authorList>
            <person name="Du J."/>
        </authorList>
    </citation>
    <scope>NUCLEOTIDE SEQUENCE</scope>
    <source>
        <strain evidence="6">UMB9226</strain>
    </source>
</reference>
<comment type="caution">
    <text evidence="6">The sequence shown here is derived from an EMBL/GenBank/DDBJ whole genome shotgun (WGS) entry which is preliminary data.</text>
</comment>
<evidence type="ECO:0000259" key="4">
    <source>
        <dbReference type="Pfam" id="PF03389"/>
    </source>
</evidence>
<evidence type="ECO:0000256" key="1">
    <source>
        <dbReference type="ARBA" id="ARBA00010873"/>
    </source>
</evidence>
<evidence type="ECO:0000256" key="2">
    <source>
        <dbReference type="ARBA" id="ARBA00022971"/>
    </source>
</evidence>
<sequence length="686" mass="80489">MAIFHMSFSNISAGKLRGAVASAAYRSGEKLFDEKENRGYFYARRVTPEAFILTPENAPEWASDRQKLWNEVEKKDRKANSRYAKEFNVALPVELTNEEQKALITKFVQETFVDKGMVADVAIHRDHEENPHAHVMLTNRPFNPDGSWGLKSKTQYVLDKNGKQLLTKNGNPKQRKIWLVDWDKPGKVEEWRHAWAEEVNSLFQAKGMPERISEKSYEEQGIEKTPTKHEGHNSQTKERKAFNEAVKEQDRTKKQYQNNQEKINNQKHFDALSQHFSFNEKRLIKELSHELRTYVSLESLDDKRRMLFNWKNSVLIKHAVGEDIRKELLTINRQSQSLEKADRLLEKVTNRVIERLYPELKLDEITPAERQELIKETNSEQKVFKGEELHDRLLMIREDLINRQLLTFTKRPYISWQLLSKQETRDKEKLTQILSKHGNSLEELETANRGVLVNYSPAEQGQIKQAVKDLRTIKAVKEIVQTQYQAVLKQAFPDTPIDKAPIEKQEQVYTALMYYNPSLKACQLETIKAWQKEPPVVFTHEEHEQGLAYLTGKKKLNDLTNKQLQRVMKYDGTRQLFLGECENDPAIKDSRIKTVRQEIANGQNQDDQKRQSQLSDYEPFNYKEVTPSYYLETAFSDALLGILYSRSEDRRRSKQAKGLRETEWKMTRKQRQHQTRNRHDDFGLHM</sequence>
<dbReference type="AlphaFoldDB" id="A0AAW6XJP1"/>
<comment type="similarity">
    <text evidence="1">Belongs to the MobA/MobL family.</text>
</comment>
<feature type="compositionally biased region" description="Basic residues" evidence="3">
    <location>
        <begin position="667"/>
        <end position="676"/>
    </location>
</feature>
<dbReference type="NCBIfam" id="NF041496">
    <property type="entry name" value="MobQ"/>
    <property type="match status" value="1"/>
</dbReference>
<dbReference type="Gene3D" id="3.30.930.30">
    <property type="match status" value="1"/>
</dbReference>
<gene>
    <name evidence="6" type="primary">mobQ</name>
    <name evidence="6" type="ORF">QP235_09925</name>
</gene>
<feature type="domain" description="Nicking enzyme C-terminal middle helical" evidence="5">
    <location>
        <begin position="275"/>
        <end position="383"/>
    </location>
</feature>
<dbReference type="Proteomes" id="UP001230300">
    <property type="component" value="Unassembled WGS sequence"/>
</dbReference>
<dbReference type="InterPro" id="IPR005053">
    <property type="entry name" value="MobA_MobL"/>
</dbReference>
<feature type="region of interest" description="Disordered" evidence="3">
    <location>
        <begin position="217"/>
        <end position="255"/>
    </location>
</feature>
<dbReference type="Pfam" id="PF03389">
    <property type="entry name" value="MobA_MobL"/>
    <property type="match status" value="1"/>
</dbReference>
<feature type="region of interest" description="Disordered" evidence="3">
    <location>
        <begin position="599"/>
        <end position="618"/>
    </location>
</feature>
<feature type="region of interest" description="Disordered" evidence="3">
    <location>
        <begin position="650"/>
        <end position="686"/>
    </location>
</feature>
<feature type="compositionally biased region" description="Basic and acidic residues" evidence="3">
    <location>
        <begin position="677"/>
        <end position="686"/>
    </location>
</feature>
<dbReference type="RefSeq" id="WP_285043600.1">
    <property type="nucleotide sequence ID" value="NZ_JASOGN010000054.1"/>
</dbReference>
<accession>A0AAW6XJP1</accession>
<protein>
    <submittedName>
        <fullName evidence="6">MobQ family relaxase</fullName>
    </submittedName>
</protein>
<organism evidence="6 7">
    <name type="scientific">Lactobacillus crispatus</name>
    <dbReference type="NCBI Taxonomy" id="47770"/>
    <lineage>
        <taxon>Bacteria</taxon>
        <taxon>Bacillati</taxon>
        <taxon>Bacillota</taxon>
        <taxon>Bacilli</taxon>
        <taxon>Lactobacillales</taxon>
        <taxon>Lactobacillaceae</taxon>
        <taxon>Lactobacillus</taxon>
    </lineage>
</organism>
<evidence type="ECO:0000259" key="5">
    <source>
        <dbReference type="Pfam" id="PF18208"/>
    </source>
</evidence>